<dbReference type="PANTHER" id="PTHR38736">
    <property type="entry name" value="TRANSMEMBRANE PROTEIN-RELATED"/>
    <property type="match status" value="1"/>
</dbReference>
<reference evidence="2" key="1">
    <citation type="submission" date="2020-01" db="EMBL/GenBank/DDBJ databases">
        <title>Development of genomics and gene disruption for Polysphondylium violaceum indicates a role for the polyketide synthase stlB in stalk morphogenesis.</title>
        <authorList>
            <person name="Narita B."/>
            <person name="Kawabe Y."/>
            <person name="Kin K."/>
            <person name="Saito T."/>
            <person name="Gibbs R."/>
            <person name="Kuspa A."/>
            <person name="Muzny D."/>
            <person name="Queller D."/>
            <person name="Richards S."/>
            <person name="Strassman J."/>
            <person name="Sucgang R."/>
            <person name="Worley K."/>
            <person name="Schaap P."/>
        </authorList>
    </citation>
    <scope>NUCLEOTIDE SEQUENCE</scope>
    <source>
        <strain evidence="2">QSvi11</strain>
    </source>
</reference>
<keyword evidence="1" id="KW-1133">Transmembrane helix</keyword>
<feature type="transmembrane region" description="Helical" evidence="1">
    <location>
        <begin position="67"/>
        <end position="87"/>
    </location>
</feature>
<comment type="caution">
    <text evidence="2">The sequence shown here is derived from an EMBL/GenBank/DDBJ whole genome shotgun (WGS) entry which is preliminary data.</text>
</comment>
<evidence type="ECO:0008006" key="4">
    <source>
        <dbReference type="Google" id="ProtNLM"/>
    </source>
</evidence>
<proteinExistence type="predicted"/>
<keyword evidence="3" id="KW-1185">Reference proteome</keyword>
<feature type="transmembrane region" description="Helical" evidence="1">
    <location>
        <begin position="164"/>
        <end position="191"/>
    </location>
</feature>
<dbReference type="EMBL" id="AJWJ01000057">
    <property type="protein sequence ID" value="KAF2076528.1"/>
    <property type="molecule type" value="Genomic_DNA"/>
</dbReference>
<protein>
    <recommendedName>
        <fullName evidence="4">Transmembrane protein</fullName>
    </recommendedName>
</protein>
<evidence type="ECO:0000256" key="1">
    <source>
        <dbReference type="SAM" id="Phobius"/>
    </source>
</evidence>
<dbReference type="AlphaFoldDB" id="A0A8J4V354"/>
<feature type="transmembrane region" description="Helical" evidence="1">
    <location>
        <begin position="99"/>
        <end position="122"/>
    </location>
</feature>
<gene>
    <name evidence="2" type="ORF">CYY_002142</name>
</gene>
<evidence type="ECO:0000313" key="3">
    <source>
        <dbReference type="Proteomes" id="UP000695562"/>
    </source>
</evidence>
<organism evidence="2 3">
    <name type="scientific">Polysphondylium violaceum</name>
    <dbReference type="NCBI Taxonomy" id="133409"/>
    <lineage>
        <taxon>Eukaryota</taxon>
        <taxon>Amoebozoa</taxon>
        <taxon>Evosea</taxon>
        <taxon>Eumycetozoa</taxon>
        <taxon>Dictyostelia</taxon>
        <taxon>Dictyosteliales</taxon>
        <taxon>Dictyosteliaceae</taxon>
        <taxon>Polysphondylium</taxon>
    </lineage>
</organism>
<dbReference type="Proteomes" id="UP000695562">
    <property type="component" value="Unassembled WGS sequence"/>
</dbReference>
<accession>A0A8J4V354</accession>
<keyword evidence="1" id="KW-0812">Transmembrane</keyword>
<name>A0A8J4V354_9MYCE</name>
<evidence type="ECO:0000313" key="2">
    <source>
        <dbReference type="EMBL" id="KAF2076528.1"/>
    </source>
</evidence>
<keyword evidence="1" id="KW-0472">Membrane</keyword>
<dbReference type="PANTHER" id="PTHR38736:SF3">
    <property type="entry name" value="TRANSMEMBRANE PROTEIN"/>
    <property type="match status" value="1"/>
</dbReference>
<feature type="transmembrane region" description="Helical" evidence="1">
    <location>
        <begin position="211"/>
        <end position="233"/>
    </location>
</feature>
<sequence>MAMLIGVIISVSSYWYRIEQVIQNSNDTVTLYGWTYFKEEDTFGNGFGSNLEKSYESLGYKNIETTFIVSLVFISMGGLCCLVSIVLQCVNFKYNQDKIDVASSVLFIFATFCLLVSSAQFLNINNSFNRDLPFCKQNSTNSGVESMKFCQTFDGKVYGFKKTLWIWGAVFGWKMCSISFLLGFAATILILKTSNFSDSLFKVLDENSSQVFTMAISILFILFCTCLMTPFYYKLPLEY</sequence>